<dbReference type="KEGG" id="nam:NAMH_1149"/>
<evidence type="ECO:0000313" key="2">
    <source>
        <dbReference type="Proteomes" id="UP000000448"/>
    </source>
</evidence>
<dbReference type="RefSeq" id="WP_015902174.1">
    <property type="nucleotide sequence ID" value="NC_012115.1"/>
</dbReference>
<reference evidence="1 2" key="1">
    <citation type="journal article" date="2009" name="PLoS Genet.">
        <title>Adaptations to submarine hydrothermal environments exemplified by the genome of Nautilia profundicola.</title>
        <authorList>
            <person name="Campbell B.J."/>
            <person name="Smith J.L."/>
            <person name="Hanson T.E."/>
            <person name="Klotz M.G."/>
            <person name="Stein L.Y."/>
            <person name="Lee C.K."/>
            <person name="Wu D."/>
            <person name="Robinson J.M."/>
            <person name="Khouri H.M."/>
            <person name="Eisen J.A."/>
            <person name="Cary S.C."/>
        </authorList>
    </citation>
    <scope>NUCLEOTIDE SEQUENCE [LARGE SCALE GENOMIC DNA]</scope>
    <source>
        <strain evidence="2">ATCC BAA-1463 / DSM 18972 / AmH</strain>
    </source>
</reference>
<dbReference type="STRING" id="598659.NAMH_1149"/>
<keyword evidence="2" id="KW-1185">Reference proteome</keyword>
<organism evidence="1 2">
    <name type="scientific">Nautilia profundicola (strain ATCC BAA-1463 / DSM 18972 / AmH)</name>
    <dbReference type="NCBI Taxonomy" id="598659"/>
    <lineage>
        <taxon>Bacteria</taxon>
        <taxon>Pseudomonadati</taxon>
        <taxon>Campylobacterota</taxon>
        <taxon>Epsilonproteobacteria</taxon>
        <taxon>Nautiliales</taxon>
        <taxon>Nautiliaceae</taxon>
        <taxon>Nautilia</taxon>
    </lineage>
</organism>
<name>B9LA87_NAUPA</name>
<evidence type="ECO:0000313" key="1">
    <source>
        <dbReference type="EMBL" id="ACM93122.1"/>
    </source>
</evidence>
<dbReference type="eggNOG" id="COG1619">
    <property type="taxonomic scope" value="Bacteria"/>
</dbReference>
<proteinExistence type="predicted"/>
<dbReference type="AlphaFoldDB" id="B9LA87"/>
<accession>B9LA87</accession>
<gene>
    <name evidence="1" type="ordered locus">NAMH_1149</name>
</gene>
<dbReference type="OrthoDB" id="5372881at2"/>
<dbReference type="Proteomes" id="UP000000448">
    <property type="component" value="Chromosome"/>
</dbReference>
<sequence>MKKILVLVIFFNFLFSGQDDLKNKSLIELFNQKYYTYICDKRWKFINEYNNKREDLLSLVAYSCLKKRYITPALDLAKVLKVTKEGRKNATYIVTLFLMKKLIMQLLNDDLNMGDIKLPTINDNELGRLFKYIQDGDYEKEGNSIIINLHNKKYKIWMTKRNNIVIDTLINGQLEKREYYW</sequence>
<dbReference type="EMBL" id="CP001279">
    <property type="protein sequence ID" value="ACM93122.1"/>
    <property type="molecule type" value="Genomic_DNA"/>
</dbReference>
<protein>
    <submittedName>
        <fullName evidence="1">Uncharacterized protein</fullName>
    </submittedName>
</protein>
<dbReference type="HOGENOM" id="CLU_1487535_0_0_7"/>